<dbReference type="GO" id="GO:0016787">
    <property type="term" value="F:hydrolase activity"/>
    <property type="evidence" value="ECO:0007669"/>
    <property type="project" value="UniProtKB-KW"/>
</dbReference>
<dbReference type="InterPro" id="IPR036514">
    <property type="entry name" value="SGNH_hydro_sf"/>
</dbReference>
<dbReference type="AlphaFoldDB" id="A0A4U3MD04"/>
<dbReference type="OrthoDB" id="3465773at2"/>
<reference evidence="2 3" key="1">
    <citation type="submission" date="2019-04" db="EMBL/GenBank/DDBJ databases">
        <title>Herbidospora sp. NEAU-GS14.nov., a novel actinomycete isolated from soil.</title>
        <authorList>
            <person name="Han L."/>
        </authorList>
    </citation>
    <scope>NUCLEOTIDE SEQUENCE [LARGE SCALE GENOMIC DNA]</scope>
    <source>
        <strain evidence="2 3">NEAU-GS14</strain>
    </source>
</reference>
<proteinExistence type="predicted"/>
<dbReference type="PANTHER" id="PTHR43784">
    <property type="entry name" value="GDSL-LIKE LIPASE/ACYLHYDROLASE, PUTATIVE (AFU_ORTHOLOGUE AFUA_2G00820)-RELATED"/>
    <property type="match status" value="1"/>
</dbReference>
<dbReference type="Proteomes" id="UP000308705">
    <property type="component" value="Unassembled WGS sequence"/>
</dbReference>
<dbReference type="Gene3D" id="3.40.50.1110">
    <property type="entry name" value="SGNH hydrolase"/>
    <property type="match status" value="1"/>
</dbReference>
<keyword evidence="2" id="KW-0378">Hydrolase</keyword>
<organism evidence="2 3">
    <name type="scientific">Herbidospora galbida</name>
    <dbReference type="NCBI Taxonomy" id="2575442"/>
    <lineage>
        <taxon>Bacteria</taxon>
        <taxon>Bacillati</taxon>
        <taxon>Actinomycetota</taxon>
        <taxon>Actinomycetes</taxon>
        <taxon>Streptosporangiales</taxon>
        <taxon>Streptosporangiaceae</taxon>
        <taxon>Herbidospora</taxon>
    </lineage>
</organism>
<feature type="domain" description="SGNH hydrolase-type esterase" evidence="1">
    <location>
        <begin position="8"/>
        <end position="181"/>
    </location>
</feature>
<dbReference type="EMBL" id="SZQA01000020">
    <property type="protein sequence ID" value="TKK86570.1"/>
    <property type="molecule type" value="Genomic_DNA"/>
</dbReference>
<protein>
    <submittedName>
        <fullName evidence="2">SGNH/GDSL hydrolase family protein</fullName>
    </submittedName>
</protein>
<dbReference type="Pfam" id="PF13472">
    <property type="entry name" value="Lipase_GDSL_2"/>
    <property type="match status" value="1"/>
</dbReference>
<evidence type="ECO:0000313" key="3">
    <source>
        <dbReference type="Proteomes" id="UP000308705"/>
    </source>
</evidence>
<gene>
    <name evidence="2" type="ORF">FDA94_20925</name>
</gene>
<sequence>MRYLRYVAVGDSQTEGLNDGDEAAGYRGWADRFAELLAVHHPGIQYANLAIRGHRARHVRSMQLAPALAMKPDLVSVMVGMNDLVRPGFDVDAVMADLDAVYAAFADAGATVLTFTYPDVTRISAMTRHLRPKLLEFNRRIRESARRLGVIVVDTESYEIGVDPRLWCRDRVHATPLGHALIAAGAAHALGLPGADDSWAAPLPPLKTPNPLARYRAEVVWVVTFLGPWLIRRLTGRSSGNGRLAKRPALTDVVSGAGHAGDVRRFG</sequence>
<evidence type="ECO:0000313" key="2">
    <source>
        <dbReference type="EMBL" id="TKK86570.1"/>
    </source>
</evidence>
<dbReference type="CDD" id="cd01832">
    <property type="entry name" value="SGNH_hydrolase_like_1"/>
    <property type="match status" value="1"/>
</dbReference>
<accession>A0A4U3MD04</accession>
<evidence type="ECO:0000259" key="1">
    <source>
        <dbReference type="Pfam" id="PF13472"/>
    </source>
</evidence>
<keyword evidence="3" id="KW-1185">Reference proteome</keyword>
<name>A0A4U3MD04_9ACTN</name>
<dbReference type="InterPro" id="IPR053140">
    <property type="entry name" value="GDSL_Rv0518-like"/>
</dbReference>
<dbReference type="InterPro" id="IPR013830">
    <property type="entry name" value="SGNH_hydro"/>
</dbReference>
<dbReference type="SUPFAM" id="SSF52266">
    <property type="entry name" value="SGNH hydrolase"/>
    <property type="match status" value="1"/>
</dbReference>
<comment type="caution">
    <text evidence="2">The sequence shown here is derived from an EMBL/GenBank/DDBJ whole genome shotgun (WGS) entry which is preliminary data.</text>
</comment>
<dbReference type="RefSeq" id="WP_137248764.1">
    <property type="nucleotide sequence ID" value="NZ_SZQA01000020.1"/>
</dbReference>
<dbReference type="PANTHER" id="PTHR43784:SF2">
    <property type="entry name" value="GDSL-LIKE LIPASE_ACYLHYDROLASE, PUTATIVE (AFU_ORTHOLOGUE AFUA_2G00820)-RELATED"/>
    <property type="match status" value="1"/>
</dbReference>